<dbReference type="SUPFAM" id="SSF56219">
    <property type="entry name" value="DNase I-like"/>
    <property type="match status" value="1"/>
</dbReference>
<evidence type="ECO:0000313" key="3">
    <source>
        <dbReference type="Proteomes" id="UP000786811"/>
    </source>
</evidence>
<feature type="domain" description="Endonuclease/exonuclease/phosphatase" evidence="1">
    <location>
        <begin position="7"/>
        <end position="156"/>
    </location>
</feature>
<gene>
    <name evidence="2" type="ORF">HICCMSTLAB_LOCUS5739</name>
</gene>
<dbReference type="GO" id="GO:0003824">
    <property type="term" value="F:catalytic activity"/>
    <property type="evidence" value="ECO:0007669"/>
    <property type="project" value="InterPro"/>
</dbReference>
<sequence>MSSINILSLNINSFSTHTAQFEALVTELKPHIITVVETWLTPDSHIALKDYVILRRDRGLINSNGHYIRGGGVACLIHNSLKSKLLFSSEADDINHPEYILIDVLSSSSCRILLSAIYRRPQGLLLDSFIIHFAKFYPSYKNIIIMGDLNCNYMKTDRPSNHLKSFIADSGLYCIPYGSTFHIFGVDLLLVVSQMPFIGGHDYSCCKYKFEVIPKYDKTVKFRDFKHCDHEALTNNLNRELNLANANTNLDGLDPNYLVGHFINAITSALDNFAPFVTRKSSRPSSPWLTGELRHKFRQRDNLYKKARRTGDQNLLAQYKIKRKELKFELASARDTYFKQVLDDTRSKFDIVDVTKNLQITVQNSKGKSPDGLDLKWLKDHLP</sequence>
<dbReference type="InterPro" id="IPR036691">
    <property type="entry name" value="Endo/exonu/phosph_ase_sf"/>
</dbReference>
<proteinExistence type="predicted"/>
<dbReference type="PANTHER" id="PTHR46670">
    <property type="entry name" value="ENDO/EXONUCLEASE/PHOSPHATASE DOMAIN-CONTAINING PROTEIN"/>
    <property type="match status" value="1"/>
</dbReference>
<evidence type="ECO:0000313" key="2">
    <source>
        <dbReference type="EMBL" id="CAG5090761.1"/>
    </source>
</evidence>
<dbReference type="InterPro" id="IPR005135">
    <property type="entry name" value="Endo/exonuclease/phosphatase"/>
</dbReference>
<evidence type="ECO:0000259" key="1">
    <source>
        <dbReference type="Pfam" id="PF03372"/>
    </source>
</evidence>
<dbReference type="OrthoDB" id="7699497at2759"/>
<name>A0A8J2HAI7_COTCN</name>
<dbReference type="EMBL" id="CAJNRD030001119">
    <property type="protein sequence ID" value="CAG5090761.1"/>
    <property type="molecule type" value="Genomic_DNA"/>
</dbReference>
<dbReference type="Gene3D" id="3.60.10.10">
    <property type="entry name" value="Endonuclease/exonuclease/phosphatase"/>
    <property type="match status" value="1"/>
</dbReference>
<dbReference type="AlphaFoldDB" id="A0A8J2HAI7"/>
<accession>A0A8J2HAI7</accession>
<dbReference type="PANTHER" id="PTHR46670:SF3">
    <property type="entry name" value="ENDONUCLEASE_EXONUCLEASE_PHOSPHATASE DOMAIN-CONTAINING PROTEIN"/>
    <property type="match status" value="1"/>
</dbReference>
<dbReference type="Proteomes" id="UP000786811">
    <property type="component" value="Unassembled WGS sequence"/>
</dbReference>
<dbReference type="Pfam" id="PF03372">
    <property type="entry name" value="Exo_endo_phos"/>
    <property type="match status" value="1"/>
</dbReference>
<organism evidence="2 3">
    <name type="scientific">Cotesia congregata</name>
    <name type="common">Parasitoid wasp</name>
    <name type="synonym">Apanteles congregatus</name>
    <dbReference type="NCBI Taxonomy" id="51543"/>
    <lineage>
        <taxon>Eukaryota</taxon>
        <taxon>Metazoa</taxon>
        <taxon>Ecdysozoa</taxon>
        <taxon>Arthropoda</taxon>
        <taxon>Hexapoda</taxon>
        <taxon>Insecta</taxon>
        <taxon>Pterygota</taxon>
        <taxon>Neoptera</taxon>
        <taxon>Endopterygota</taxon>
        <taxon>Hymenoptera</taxon>
        <taxon>Apocrita</taxon>
        <taxon>Ichneumonoidea</taxon>
        <taxon>Braconidae</taxon>
        <taxon>Microgastrinae</taxon>
        <taxon>Cotesia</taxon>
    </lineage>
</organism>
<comment type="caution">
    <text evidence="2">The sequence shown here is derived from an EMBL/GenBank/DDBJ whole genome shotgun (WGS) entry which is preliminary data.</text>
</comment>
<keyword evidence="3" id="KW-1185">Reference proteome</keyword>
<reference evidence="2" key="1">
    <citation type="submission" date="2021-04" db="EMBL/GenBank/DDBJ databases">
        <authorList>
            <person name="Chebbi M.A.C M."/>
        </authorList>
    </citation>
    <scope>NUCLEOTIDE SEQUENCE</scope>
</reference>
<protein>
    <recommendedName>
        <fullName evidence="1">Endonuclease/exonuclease/phosphatase domain-containing protein</fullName>
    </recommendedName>
</protein>